<proteinExistence type="predicted"/>
<keyword evidence="2" id="KW-1185">Reference proteome</keyword>
<comment type="caution">
    <text evidence="1">The sequence shown here is derived from an EMBL/GenBank/DDBJ whole genome shotgun (WGS) entry which is preliminary data.</text>
</comment>
<evidence type="ECO:0000313" key="2">
    <source>
        <dbReference type="Proteomes" id="UP000789901"/>
    </source>
</evidence>
<reference evidence="1 2" key="1">
    <citation type="submission" date="2021-06" db="EMBL/GenBank/DDBJ databases">
        <authorList>
            <person name="Kallberg Y."/>
            <person name="Tangrot J."/>
            <person name="Rosling A."/>
        </authorList>
    </citation>
    <scope>NUCLEOTIDE SEQUENCE [LARGE SCALE GENOMIC DNA]</scope>
    <source>
        <strain evidence="1 2">120-4 pot B 10/14</strain>
    </source>
</reference>
<accession>A0ABN7V2G5</accession>
<sequence length="51" mass="5564">MTKLIPIAGIVLKSKFNILIDMILVGSSSCNLTIPVTSFMINSHAMRSVQE</sequence>
<dbReference type="EMBL" id="CAJVQB010008306">
    <property type="protein sequence ID" value="CAG8717000.1"/>
    <property type="molecule type" value="Genomic_DNA"/>
</dbReference>
<gene>
    <name evidence="1" type="ORF">GMARGA_LOCUS13212</name>
</gene>
<organism evidence="1 2">
    <name type="scientific">Gigaspora margarita</name>
    <dbReference type="NCBI Taxonomy" id="4874"/>
    <lineage>
        <taxon>Eukaryota</taxon>
        <taxon>Fungi</taxon>
        <taxon>Fungi incertae sedis</taxon>
        <taxon>Mucoromycota</taxon>
        <taxon>Glomeromycotina</taxon>
        <taxon>Glomeromycetes</taxon>
        <taxon>Diversisporales</taxon>
        <taxon>Gigasporaceae</taxon>
        <taxon>Gigaspora</taxon>
    </lineage>
</organism>
<dbReference type="Proteomes" id="UP000789901">
    <property type="component" value="Unassembled WGS sequence"/>
</dbReference>
<name>A0ABN7V2G5_GIGMA</name>
<protein>
    <submittedName>
        <fullName evidence="1">24974_t:CDS:1</fullName>
    </submittedName>
</protein>
<evidence type="ECO:0000313" key="1">
    <source>
        <dbReference type="EMBL" id="CAG8717000.1"/>
    </source>
</evidence>